<dbReference type="InterPro" id="IPR052462">
    <property type="entry name" value="SLIRP/GR-RBP-like"/>
</dbReference>
<evidence type="ECO:0000256" key="3">
    <source>
        <dbReference type="SAM" id="MobiDB-lite"/>
    </source>
</evidence>
<dbReference type="Proteomes" id="UP000355283">
    <property type="component" value="Unassembled WGS sequence"/>
</dbReference>
<dbReference type="SMART" id="SM00360">
    <property type="entry name" value="RRM"/>
    <property type="match status" value="1"/>
</dbReference>
<keyword evidence="1 2" id="KW-0694">RNA-binding</keyword>
<dbReference type="Gene3D" id="3.30.70.330">
    <property type="match status" value="1"/>
</dbReference>
<evidence type="ECO:0000256" key="2">
    <source>
        <dbReference type="PROSITE-ProRule" id="PRU00176"/>
    </source>
</evidence>
<dbReference type="CDD" id="cd21608">
    <property type="entry name" value="RRM2_NsCP33_like"/>
    <property type="match status" value="1"/>
</dbReference>
<keyword evidence="6" id="KW-1185">Reference proteome</keyword>
<organism evidence="5 6">
    <name type="scientific">Nannochloropsis salina CCMP1776</name>
    <dbReference type="NCBI Taxonomy" id="1027361"/>
    <lineage>
        <taxon>Eukaryota</taxon>
        <taxon>Sar</taxon>
        <taxon>Stramenopiles</taxon>
        <taxon>Ochrophyta</taxon>
        <taxon>Eustigmatophyceae</taxon>
        <taxon>Eustigmatales</taxon>
        <taxon>Monodopsidaceae</taxon>
        <taxon>Microchloropsis</taxon>
        <taxon>Microchloropsis salina</taxon>
    </lineage>
</organism>
<dbReference type="PROSITE" id="PS50102">
    <property type="entry name" value="RRM"/>
    <property type="match status" value="1"/>
</dbReference>
<dbReference type="AlphaFoldDB" id="A0A4D9DIH7"/>
<dbReference type="SUPFAM" id="SSF54928">
    <property type="entry name" value="RNA-binding domain, RBD"/>
    <property type="match status" value="1"/>
</dbReference>
<dbReference type="InterPro" id="IPR000504">
    <property type="entry name" value="RRM_dom"/>
</dbReference>
<accession>A0A4D9DIH7</accession>
<dbReference type="OrthoDB" id="439808at2759"/>
<dbReference type="Pfam" id="PF00076">
    <property type="entry name" value="RRM_1"/>
    <property type="match status" value="1"/>
</dbReference>
<comment type="caution">
    <text evidence="5">The sequence shown here is derived from an EMBL/GenBank/DDBJ whole genome shotgun (WGS) entry which is preliminary data.</text>
</comment>
<evidence type="ECO:0000313" key="6">
    <source>
        <dbReference type="Proteomes" id="UP000355283"/>
    </source>
</evidence>
<dbReference type="InterPro" id="IPR012677">
    <property type="entry name" value="Nucleotide-bd_a/b_plait_sf"/>
</dbReference>
<protein>
    <recommendedName>
        <fullName evidence="4">RRM domain-containing protein</fullName>
    </recommendedName>
</protein>
<feature type="domain" description="RRM" evidence="4">
    <location>
        <begin position="28"/>
        <end position="106"/>
    </location>
</feature>
<proteinExistence type="predicted"/>
<sequence length="161" mass="17342">MSDAEEAIASTAVEETPKNEEEALNDEGKLYIGNLSFKTTEDGLREAFSEHGEVSFARVISDRDTGRSRGFGFVTFTNKEDAQGAIDALNETELDGRPIRVSKLFKLISPSPAIRMLLAVLLAATGAGGAGVDFAAPAIVERGVERVGGREALLRNRKVRF</sequence>
<feature type="region of interest" description="Disordered" evidence="3">
    <location>
        <begin position="1"/>
        <end position="22"/>
    </location>
</feature>
<dbReference type="InterPro" id="IPR048289">
    <property type="entry name" value="RRM2_NsCP33-like"/>
</dbReference>
<dbReference type="EMBL" id="SDOX01000001">
    <property type="protein sequence ID" value="TFJ88689.1"/>
    <property type="molecule type" value="Genomic_DNA"/>
</dbReference>
<evidence type="ECO:0000259" key="4">
    <source>
        <dbReference type="PROSITE" id="PS50102"/>
    </source>
</evidence>
<reference evidence="5 6" key="1">
    <citation type="submission" date="2019-01" db="EMBL/GenBank/DDBJ databases">
        <title>Nuclear Genome Assembly of the Microalgal Biofuel strain Nannochloropsis salina CCMP1776.</title>
        <authorList>
            <person name="Hovde B."/>
        </authorList>
    </citation>
    <scope>NUCLEOTIDE SEQUENCE [LARGE SCALE GENOMIC DNA]</scope>
    <source>
        <strain evidence="5 6">CCMP1776</strain>
    </source>
</reference>
<dbReference type="InterPro" id="IPR035979">
    <property type="entry name" value="RBD_domain_sf"/>
</dbReference>
<evidence type="ECO:0000256" key="1">
    <source>
        <dbReference type="ARBA" id="ARBA00022884"/>
    </source>
</evidence>
<dbReference type="PANTHER" id="PTHR48027">
    <property type="entry name" value="HETEROGENEOUS NUCLEAR RIBONUCLEOPROTEIN 87F-RELATED"/>
    <property type="match status" value="1"/>
</dbReference>
<evidence type="ECO:0000313" key="5">
    <source>
        <dbReference type="EMBL" id="TFJ88689.1"/>
    </source>
</evidence>
<name>A0A4D9DIH7_9STRA</name>
<gene>
    <name evidence="5" type="ORF">NSK_000258</name>
</gene>
<dbReference type="GO" id="GO:0003723">
    <property type="term" value="F:RNA binding"/>
    <property type="evidence" value="ECO:0007669"/>
    <property type="project" value="UniProtKB-UniRule"/>
</dbReference>